<feature type="domain" description="DUF2520" evidence="2">
    <location>
        <begin position="143"/>
        <end position="269"/>
    </location>
</feature>
<dbReference type="RefSeq" id="WP_103094019.1">
    <property type="nucleotide sequence ID" value="NZ_LYMM01000001.1"/>
</dbReference>
<dbReference type="InterPro" id="IPR037108">
    <property type="entry name" value="TM1727-like_C_sf"/>
</dbReference>
<dbReference type="Pfam" id="PF10728">
    <property type="entry name" value="DUF2520"/>
    <property type="match status" value="1"/>
</dbReference>
<evidence type="ECO:0000313" key="4">
    <source>
        <dbReference type="Proteomes" id="UP000236327"/>
    </source>
</evidence>
<dbReference type="OrthoDB" id="8650434at2"/>
<keyword evidence="4" id="KW-1185">Reference proteome</keyword>
<proteinExistence type="predicted"/>
<dbReference type="InterPro" id="IPR036291">
    <property type="entry name" value="NAD(P)-bd_dom_sf"/>
</dbReference>
<dbReference type="InterPro" id="IPR018931">
    <property type="entry name" value="DUF2520"/>
</dbReference>
<dbReference type="SUPFAM" id="SSF51735">
    <property type="entry name" value="NAD(P)-binding Rossmann-fold domains"/>
    <property type="match status" value="1"/>
</dbReference>
<dbReference type="Pfam" id="PF10727">
    <property type="entry name" value="Rossmann-like"/>
    <property type="match status" value="1"/>
</dbReference>
<comment type="caution">
    <text evidence="3">The sequence shown here is derived from an EMBL/GenBank/DDBJ whole genome shotgun (WGS) entry which is preliminary data.</text>
</comment>
<gene>
    <name evidence="3" type="ORF">A8V01_00615</name>
</gene>
<evidence type="ECO:0000259" key="2">
    <source>
        <dbReference type="Pfam" id="PF10728"/>
    </source>
</evidence>
<sequence length="289" mass="29605">MNSLPIAKRIGIVGTGRVARAFALALRGRSAAPIMLWGRSPQRVAQVSGEVAQCTAADTLNMLTAACDLIVIAIADGAIAGIVAAMKQAPPKPGAFVCHVSGGSGIAPLVDLQSTEVLTAAVHPAMTFTGNPAFEVSRMAEACFAVTASSDRAMAISLALVDALGGKAVEVTEDHRPLYHAALCHAANHLVTLVAGASQALTAAGVTDPGTFLAPLVRAALENTLEQGIAALSGPVLRGDADTIRSHLHAIAHDVPSLMAPYKAMAQATLHGLGEVPGQRREELKSLLD</sequence>
<protein>
    <submittedName>
        <fullName evidence="3">Cytoplasmic protein</fullName>
    </submittedName>
</protein>
<feature type="domain" description="Putative oxidoreductase/dehydrogenase Rossmann-like" evidence="1">
    <location>
        <begin position="9"/>
        <end position="124"/>
    </location>
</feature>
<reference evidence="3 4" key="1">
    <citation type="submission" date="2016-05" db="EMBL/GenBank/DDBJ databases">
        <title>Complete genome sequence of Novosphingobium guangzhouense SA925(T).</title>
        <authorList>
            <person name="Sha S."/>
        </authorList>
    </citation>
    <scope>NUCLEOTIDE SEQUENCE [LARGE SCALE GENOMIC DNA]</scope>
    <source>
        <strain evidence="3 4">SA925</strain>
    </source>
</reference>
<name>A0A2K2G6R2_9SPHN</name>
<dbReference type="Gene3D" id="3.40.50.720">
    <property type="entry name" value="NAD(P)-binding Rossmann-like Domain"/>
    <property type="match status" value="1"/>
</dbReference>
<dbReference type="PANTHER" id="PTHR40459">
    <property type="entry name" value="CONSERVED HYPOTHETICAL ALANINE AND LEUCINE RICH PROTEIN"/>
    <property type="match status" value="1"/>
</dbReference>
<evidence type="ECO:0000313" key="3">
    <source>
        <dbReference type="EMBL" id="PNU06727.1"/>
    </source>
</evidence>
<dbReference type="InterPro" id="IPR019665">
    <property type="entry name" value="OxRdtase/DH_put_Rossmann_dom"/>
</dbReference>
<dbReference type="InterPro" id="IPR008927">
    <property type="entry name" value="6-PGluconate_DH-like_C_sf"/>
</dbReference>
<dbReference type="Proteomes" id="UP000236327">
    <property type="component" value="Unassembled WGS sequence"/>
</dbReference>
<dbReference type="PANTHER" id="PTHR40459:SF1">
    <property type="entry name" value="CONSERVED HYPOTHETICAL ALANINE AND LEUCINE RICH PROTEIN"/>
    <property type="match status" value="1"/>
</dbReference>
<dbReference type="EMBL" id="LYMM01000001">
    <property type="protein sequence ID" value="PNU06727.1"/>
    <property type="molecule type" value="Genomic_DNA"/>
</dbReference>
<organism evidence="3 4">
    <name type="scientific">Novosphingobium guangzhouense</name>
    <dbReference type="NCBI Taxonomy" id="1850347"/>
    <lineage>
        <taxon>Bacteria</taxon>
        <taxon>Pseudomonadati</taxon>
        <taxon>Pseudomonadota</taxon>
        <taxon>Alphaproteobacteria</taxon>
        <taxon>Sphingomonadales</taxon>
        <taxon>Sphingomonadaceae</taxon>
        <taxon>Novosphingobium</taxon>
    </lineage>
</organism>
<dbReference type="Gene3D" id="1.10.1040.20">
    <property type="entry name" value="ProC-like, C-terminal domain"/>
    <property type="match status" value="1"/>
</dbReference>
<accession>A0A2K2G6R2</accession>
<dbReference type="AlphaFoldDB" id="A0A2K2G6R2"/>
<dbReference type="SUPFAM" id="SSF48179">
    <property type="entry name" value="6-phosphogluconate dehydrogenase C-terminal domain-like"/>
    <property type="match status" value="1"/>
</dbReference>
<evidence type="ECO:0000259" key="1">
    <source>
        <dbReference type="Pfam" id="PF10727"/>
    </source>
</evidence>